<dbReference type="EMBL" id="CALNXK010000167">
    <property type="protein sequence ID" value="CAH3171841.1"/>
    <property type="molecule type" value="Genomic_DNA"/>
</dbReference>
<sequence>CGFEFSTICGIIIGKETGNKTHNIHVANIEFRNFRTSSSAIVTIRNAVNASFTNCVFRDNKRCALIAFDSGVSIETCRFSNNNPGQSHSNDGRLQAVQAFAGGAKFLFENASNLNVIVRNTVFMRNAVVLNNSEIYVEHSTFPEACSRRSGRGNGAKRFGQEKQESRKQAIFSELANGIMGGGLSIVFRGSAHGNKVFIENTSFSENQATSGGGVYYADHSSDSDRLSGNEMEIQKSSFAGNRALHDGGGMMIQNSSGFLLVKDCVFKENWALTGGGVNVGQPFERIRFDNVTWDGNKGQEIPAIRLMGNLSSEAEFVNCTVKNHSASYSTYSTYASPLTTFQMRVIFTGINVFTENYGTGAMENLVSSVHLKGILKFIENCGVKAGAVFSIFSSITLHPGSKLIFVRNHCSTIGGAITIIGGWPYDFVRKYNPYCFMRYSERNTGPSKWKVKVSFVENSAAFQGAAVYISSLKQCSWNEEYPFHSIAKALRWNNSFEFRDNFLLYGKHFKRLSGPEYDIATDLHHFHPTGNISQIKLSPGEVLRLSISGYDELNHTIFTMASLTEHDSFDIGHNSLYLSNPMLLSPLDNGSFNFQYHLANETVYKEIEKHEVHYFHMDSVYSLFRNTYTFNVTSIPCKPGFKFKGTRCHCDKTIDGVLR</sequence>
<dbReference type="Proteomes" id="UP001159405">
    <property type="component" value="Unassembled WGS sequence"/>
</dbReference>
<gene>
    <name evidence="1" type="ORF">PLOB_00012182</name>
</gene>
<accession>A0ABN8R0D4</accession>
<dbReference type="InterPro" id="IPR011050">
    <property type="entry name" value="Pectin_lyase_fold/virulence"/>
</dbReference>
<keyword evidence="2" id="KW-1185">Reference proteome</keyword>
<evidence type="ECO:0008006" key="3">
    <source>
        <dbReference type="Google" id="ProtNLM"/>
    </source>
</evidence>
<evidence type="ECO:0000313" key="2">
    <source>
        <dbReference type="Proteomes" id="UP001159405"/>
    </source>
</evidence>
<comment type="caution">
    <text evidence="1">The sequence shown here is derived from an EMBL/GenBank/DDBJ whole genome shotgun (WGS) entry which is preliminary data.</text>
</comment>
<organism evidence="1 2">
    <name type="scientific">Porites lobata</name>
    <dbReference type="NCBI Taxonomy" id="104759"/>
    <lineage>
        <taxon>Eukaryota</taxon>
        <taxon>Metazoa</taxon>
        <taxon>Cnidaria</taxon>
        <taxon>Anthozoa</taxon>
        <taxon>Hexacorallia</taxon>
        <taxon>Scleractinia</taxon>
        <taxon>Fungiina</taxon>
        <taxon>Poritidae</taxon>
        <taxon>Porites</taxon>
    </lineage>
</organism>
<dbReference type="SUPFAM" id="SSF51126">
    <property type="entry name" value="Pectin lyase-like"/>
    <property type="match status" value="2"/>
</dbReference>
<feature type="non-terminal residue" evidence="1">
    <location>
        <position position="1"/>
    </location>
</feature>
<reference evidence="1 2" key="1">
    <citation type="submission" date="2022-05" db="EMBL/GenBank/DDBJ databases">
        <authorList>
            <consortium name="Genoscope - CEA"/>
            <person name="William W."/>
        </authorList>
    </citation>
    <scope>NUCLEOTIDE SEQUENCE [LARGE SCALE GENOMIC DNA]</scope>
</reference>
<evidence type="ECO:0000313" key="1">
    <source>
        <dbReference type="EMBL" id="CAH3171841.1"/>
    </source>
</evidence>
<proteinExistence type="predicted"/>
<dbReference type="PANTHER" id="PTHR11319:SF35">
    <property type="entry name" value="OUTER MEMBRANE PROTEIN PMPC-RELATED"/>
    <property type="match status" value="1"/>
</dbReference>
<name>A0ABN8R0D4_9CNID</name>
<dbReference type="PANTHER" id="PTHR11319">
    <property type="entry name" value="G PROTEIN-COUPLED RECEPTOR-RELATED"/>
    <property type="match status" value="1"/>
</dbReference>
<protein>
    <recommendedName>
        <fullName evidence="3">Right handed beta helix domain-containing protein</fullName>
    </recommendedName>
</protein>